<dbReference type="eggNOG" id="ENOG50301GD">
    <property type="taxonomic scope" value="Bacteria"/>
</dbReference>
<dbReference type="RefSeq" id="WP_013051411.1">
    <property type="nucleotide sequence ID" value="NC_014012.1"/>
</dbReference>
<protein>
    <submittedName>
        <fullName evidence="1">Uncharacterized protein</fullName>
    </submittedName>
</protein>
<dbReference type="KEGG" id="svo:SVI_2135"/>
<evidence type="ECO:0000313" key="1">
    <source>
        <dbReference type="EMBL" id="BAJ02106.1"/>
    </source>
</evidence>
<name>D4ZKA7_SHEVD</name>
<reference evidence="2" key="1">
    <citation type="journal article" date="2010" name="Mol. Biosyst.">
        <title>Complete genome sequence and comparative analysis of Shewanella violacea, a psychrophilic and piezophilic bacterium from deep sea floor sediments.</title>
        <authorList>
            <person name="Aono E."/>
            <person name="Baba T."/>
            <person name="Ara T."/>
            <person name="Nishi T."/>
            <person name="Nakamichi T."/>
            <person name="Inamoto E."/>
            <person name="Toyonaga H."/>
            <person name="Hasegawa M."/>
            <person name="Takai Y."/>
            <person name="Okumura Y."/>
            <person name="Baba M."/>
            <person name="Tomita M."/>
            <person name="Kato C."/>
            <person name="Oshima T."/>
            <person name="Nakasone K."/>
            <person name="Mori H."/>
        </authorList>
    </citation>
    <scope>NUCLEOTIDE SEQUENCE [LARGE SCALE GENOMIC DNA]</scope>
    <source>
        <strain evidence="2">JCM 10179 / CIP 106290 / LMG 19151 / DSS12</strain>
    </source>
</reference>
<keyword evidence="2" id="KW-1185">Reference proteome</keyword>
<dbReference type="EMBL" id="AP011177">
    <property type="protein sequence ID" value="BAJ02106.1"/>
    <property type="molecule type" value="Genomic_DNA"/>
</dbReference>
<organism evidence="1 2">
    <name type="scientific">Shewanella violacea (strain JCM 10179 / CIP 106290 / LMG 19151 / DSS12)</name>
    <dbReference type="NCBI Taxonomy" id="637905"/>
    <lineage>
        <taxon>Bacteria</taxon>
        <taxon>Pseudomonadati</taxon>
        <taxon>Pseudomonadota</taxon>
        <taxon>Gammaproteobacteria</taxon>
        <taxon>Alteromonadales</taxon>
        <taxon>Shewanellaceae</taxon>
        <taxon>Shewanella</taxon>
    </lineage>
</organism>
<gene>
    <name evidence="1" type="ordered locus">SVI_2135</name>
</gene>
<evidence type="ECO:0000313" key="2">
    <source>
        <dbReference type="Proteomes" id="UP000002350"/>
    </source>
</evidence>
<dbReference type="Proteomes" id="UP000002350">
    <property type="component" value="Chromosome"/>
</dbReference>
<dbReference type="OrthoDB" id="6264288at2"/>
<accession>D4ZKA7</accession>
<sequence>MNYKHPWVYHGEAPKAGRKLLLLQVDELTFSLPLIYRLIHPAEIAQKSDWFSASIVTADEKQNTQYIMLVELLQRVTQERKKQTNLIEPLTHLNQMLNQYFSDYGWRMVRKELSQIKKRQKKSHIELSKDLIAKLKSYMEQENLDSFDQAIDNLLSEVESFNGSDLQEASN</sequence>
<dbReference type="AlphaFoldDB" id="D4ZKA7"/>
<proteinExistence type="predicted"/>
<dbReference type="HOGENOM" id="CLU_1601580_0_0_6"/>